<dbReference type="Gene3D" id="3.40.50.360">
    <property type="match status" value="1"/>
</dbReference>
<dbReference type="GO" id="GO:0010181">
    <property type="term" value="F:FMN binding"/>
    <property type="evidence" value="ECO:0007669"/>
    <property type="project" value="InterPro"/>
</dbReference>
<evidence type="ECO:0000313" key="3">
    <source>
        <dbReference type="Proteomes" id="UP000193920"/>
    </source>
</evidence>
<dbReference type="Pfam" id="PF12682">
    <property type="entry name" value="Flavodoxin_4"/>
    <property type="match status" value="1"/>
</dbReference>
<dbReference type="SUPFAM" id="SSF52218">
    <property type="entry name" value="Flavoproteins"/>
    <property type="match status" value="1"/>
</dbReference>
<reference evidence="2 3" key="1">
    <citation type="submission" date="2016-08" db="EMBL/GenBank/DDBJ databases">
        <title>A Parts List for Fungal Cellulosomes Revealed by Comparative Genomics.</title>
        <authorList>
            <consortium name="DOE Joint Genome Institute"/>
            <person name="Haitjema C.H."/>
            <person name="Gilmore S.P."/>
            <person name="Henske J.K."/>
            <person name="Solomon K.V."/>
            <person name="De Groot R."/>
            <person name="Kuo A."/>
            <person name="Mondo S.J."/>
            <person name="Salamov A.A."/>
            <person name="Labutti K."/>
            <person name="Zhao Z."/>
            <person name="Chiniquy J."/>
            <person name="Barry K."/>
            <person name="Brewer H.M."/>
            <person name="Purvine S.O."/>
            <person name="Wright A.T."/>
            <person name="Boxma B."/>
            <person name="Van Alen T."/>
            <person name="Hackstein J.H."/>
            <person name="Baker S.E."/>
            <person name="Grigoriev I.V."/>
            <person name="O'Malley M.A."/>
        </authorList>
    </citation>
    <scope>NUCLEOTIDE SEQUENCE [LARGE SCALE GENOMIC DNA]</scope>
    <source>
        <strain evidence="2 3">G1</strain>
    </source>
</reference>
<dbReference type="EMBL" id="MCOG01000060">
    <property type="protein sequence ID" value="ORY61089.1"/>
    <property type="molecule type" value="Genomic_DNA"/>
</dbReference>
<dbReference type="Proteomes" id="UP000193920">
    <property type="component" value="Unassembled WGS sequence"/>
</dbReference>
<evidence type="ECO:0000313" key="2">
    <source>
        <dbReference type="EMBL" id="ORY61089.1"/>
    </source>
</evidence>
<protein>
    <submittedName>
        <fullName evidence="2">Flavo protein</fullName>
    </submittedName>
</protein>
<keyword evidence="3" id="KW-1185">Reference proteome</keyword>
<dbReference type="InterPro" id="IPR008254">
    <property type="entry name" value="Flavodoxin/NO_synth"/>
</dbReference>
<evidence type="ECO:0000259" key="1">
    <source>
        <dbReference type="Pfam" id="PF12682"/>
    </source>
</evidence>
<feature type="domain" description="Flavodoxin-like" evidence="1">
    <location>
        <begin position="28"/>
        <end position="169"/>
    </location>
</feature>
<proteinExistence type="predicted"/>
<comment type="caution">
    <text evidence="2">The sequence shown here is derived from an EMBL/GenBank/DDBJ whole genome shotgun (WGS) entry which is preliminary data.</text>
</comment>
<sequence length="173" mass="19482">MSLKDSRKIVITFSRADENYPAVQLEVGNTERLGDIIIGYTHADKHHIEPVNPYPKGYKACCDQALEEKENNARPEVANPLDNLDNYDTIFFGYPIWWGEIPMPAYTFIEKLNFAGKTVIPFCTHEGSGNGGTFKKLQNILTGAKFLKGIEIQGNRVDNSKEIVEKWLTAIGF</sequence>
<dbReference type="AlphaFoldDB" id="A0A1Y2DPI8"/>
<dbReference type="PANTHER" id="PTHR39201:SF1">
    <property type="entry name" value="FLAVODOXIN-LIKE DOMAIN-CONTAINING PROTEIN"/>
    <property type="match status" value="1"/>
</dbReference>
<dbReference type="InterPro" id="IPR029039">
    <property type="entry name" value="Flavoprotein-like_sf"/>
</dbReference>
<organism evidence="2 3">
    <name type="scientific">Neocallimastix californiae</name>
    <dbReference type="NCBI Taxonomy" id="1754190"/>
    <lineage>
        <taxon>Eukaryota</taxon>
        <taxon>Fungi</taxon>
        <taxon>Fungi incertae sedis</taxon>
        <taxon>Chytridiomycota</taxon>
        <taxon>Chytridiomycota incertae sedis</taxon>
        <taxon>Neocallimastigomycetes</taxon>
        <taxon>Neocallimastigales</taxon>
        <taxon>Neocallimastigaceae</taxon>
        <taxon>Neocallimastix</taxon>
    </lineage>
</organism>
<dbReference type="PANTHER" id="PTHR39201">
    <property type="entry name" value="EXPORTED PROTEIN-RELATED"/>
    <property type="match status" value="1"/>
</dbReference>
<gene>
    <name evidence="2" type="ORF">LY90DRAFT_668556</name>
</gene>
<accession>A0A1Y2DPI8</accession>
<name>A0A1Y2DPI8_9FUNG</name>